<feature type="compositionally biased region" description="Low complexity" evidence="1">
    <location>
        <begin position="56"/>
        <end position="85"/>
    </location>
</feature>
<comment type="caution">
    <text evidence="2">The sequence shown here is derived from an EMBL/GenBank/DDBJ whole genome shotgun (WGS) entry which is preliminary data.</text>
</comment>
<feature type="compositionally biased region" description="Basic residues" evidence="1">
    <location>
        <begin position="276"/>
        <end position="291"/>
    </location>
</feature>
<evidence type="ECO:0000313" key="2">
    <source>
        <dbReference type="EMBL" id="KAF9787743.1"/>
    </source>
</evidence>
<keyword evidence="3" id="KW-1185">Reference proteome</keyword>
<feature type="compositionally biased region" description="Basic and acidic residues" evidence="1">
    <location>
        <begin position="234"/>
        <end position="254"/>
    </location>
</feature>
<dbReference type="OrthoDB" id="2976199at2759"/>
<dbReference type="Proteomes" id="UP000736335">
    <property type="component" value="Unassembled WGS sequence"/>
</dbReference>
<gene>
    <name evidence="2" type="ORF">BJ322DRAFT_1044859</name>
</gene>
<proteinExistence type="predicted"/>
<sequence length="291" mass="32959">MTEYDYSPAAYEKFMSTQLRVSNWVSSQSDHTQNYGNPFMPSTYIPAKPLPKEQSSRNPVKSPPRSRSSTTSAPSSTTTPTKSARQPPVRSQTTRDVRPEPRHTQPRSMTMPAHQATIVHPVNAGQTVVLPNSSQRRHDRHDSRRSSPHRSSSNKSPSKSSHYSSRYDRSHHHRSSSTSRAHTTDRDAPGRRVVRLENGSHGRVLHLPPPQHGEQYVIISPPGEKVGFMNPQTHKVEYRHEPARDRPRHQEKQPEPTFLKRIFGGFGLTGGSRNSSRSKSRSSSHRRRSSY</sequence>
<evidence type="ECO:0000313" key="3">
    <source>
        <dbReference type="Proteomes" id="UP000736335"/>
    </source>
</evidence>
<feature type="compositionally biased region" description="Basic and acidic residues" evidence="1">
    <location>
        <begin position="182"/>
        <end position="200"/>
    </location>
</feature>
<feature type="region of interest" description="Disordered" evidence="1">
    <location>
        <begin position="25"/>
        <end position="113"/>
    </location>
</feature>
<reference evidence="2" key="1">
    <citation type="journal article" date="2020" name="Nat. Commun.">
        <title>Large-scale genome sequencing of mycorrhizal fungi provides insights into the early evolution of symbiotic traits.</title>
        <authorList>
            <person name="Miyauchi S."/>
            <person name="Kiss E."/>
            <person name="Kuo A."/>
            <person name="Drula E."/>
            <person name="Kohler A."/>
            <person name="Sanchez-Garcia M."/>
            <person name="Morin E."/>
            <person name="Andreopoulos B."/>
            <person name="Barry K.W."/>
            <person name="Bonito G."/>
            <person name="Buee M."/>
            <person name="Carver A."/>
            <person name="Chen C."/>
            <person name="Cichocki N."/>
            <person name="Clum A."/>
            <person name="Culley D."/>
            <person name="Crous P.W."/>
            <person name="Fauchery L."/>
            <person name="Girlanda M."/>
            <person name="Hayes R.D."/>
            <person name="Keri Z."/>
            <person name="LaButti K."/>
            <person name="Lipzen A."/>
            <person name="Lombard V."/>
            <person name="Magnuson J."/>
            <person name="Maillard F."/>
            <person name="Murat C."/>
            <person name="Nolan M."/>
            <person name="Ohm R.A."/>
            <person name="Pangilinan J."/>
            <person name="Pereira M.F."/>
            <person name="Perotto S."/>
            <person name="Peter M."/>
            <person name="Pfister S."/>
            <person name="Riley R."/>
            <person name="Sitrit Y."/>
            <person name="Stielow J.B."/>
            <person name="Szollosi G."/>
            <person name="Zifcakova L."/>
            <person name="Stursova M."/>
            <person name="Spatafora J.W."/>
            <person name="Tedersoo L."/>
            <person name="Vaario L.M."/>
            <person name="Yamada A."/>
            <person name="Yan M."/>
            <person name="Wang P."/>
            <person name="Xu J."/>
            <person name="Bruns T."/>
            <person name="Baldrian P."/>
            <person name="Vilgalys R."/>
            <person name="Dunand C."/>
            <person name="Henrissat B."/>
            <person name="Grigoriev I.V."/>
            <person name="Hibbett D."/>
            <person name="Nagy L.G."/>
            <person name="Martin F.M."/>
        </authorList>
    </citation>
    <scope>NUCLEOTIDE SEQUENCE</scope>
    <source>
        <strain evidence="2">UH-Tt-Lm1</strain>
    </source>
</reference>
<accession>A0A9P6L8S8</accession>
<feature type="region of interest" description="Disordered" evidence="1">
    <location>
        <begin position="129"/>
        <end position="291"/>
    </location>
</feature>
<reference evidence="2" key="2">
    <citation type="submission" date="2020-11" db="EMBL/GenBank/DDBJ databases">
        <authorList>
            <consortium name="DOE Joint Genome Institute"/>
            <person name="Kuo A."/>
            <person name="Miyauchi S."/>
            <person name="Kiss E."/>
            <person name="Drula E."/>
            <person name="Kohler A."/>
            <person name="Sanchez-Garcia M."/>
            <person name="Andreopoulos B."/>
            <person name="Barry K.W."/>
            <person name="Bonito G."/>
            <person name="Buee M."/>
            <person name="Carver A."/>
            <person name="Chen C."/>
            <person name="Cichocki N."/>
            <person name="Clum A."/>
            <person name="Culley D."/>
            <person name="Crous P.W."/>
            <person name="Fauchery L."/>
            <person name="Girlanda M."/>
            <person name="Hayes R."/>
            <person name="Keri Z."/>
            <person name="Labutti K."/>
            <person name="Lipzen A."/>
            <person name="Lombard V."/>
            <person name="Magnuson J."/>
            <person name="Maillard F."/>
            <person name="Morin E."/>
            <person name="Murat C."/>
            <person name="Nolan M."/>
            <person name="Ohm R."/>
            <person name="Pangilinan J."/>
            <person name="Pereira M."/>
            <person name="Perotto S."/>
            <person name="Peter M."/>
            <person name="Riley R."/>
            <person name="Sitrit Y."/>
            <person name="Stielow B."/>
            <person name="Szollosi G."/>
            <person name="Zifcakova L."/>
            <person name="Stursova M."/>
            <person name="Spatafora J.W."/>
            <person name="Tedersoo L."/>
            <person name="Vaario L.-M."/>
            <person name="Yamada A."/>
            <person name="Yan M."/>
            <person name="Wang P."/>
            <person name="Xu J."/>
            <person name="Bruns T."/>
            <person name="Baldrian P."/>
            <person name="Vilgalys R."/>
            <person name="Henrissat B."/>
            <person name="Grigoriev I.V."/>
            <person name="Hibbett D."/>
            <person name="Nagy L.G."/>
            <person name="Martin F.M."/>
        </authorList>
    </citation>
    <scope>NUCLEOTIDE SEQUENCE</scope>
    <source>
        <strain evidence="2">UH-Tt-Lm1</strain>
    </source>
</reference>
<name>A0A9P6L8S8_9AGAM</name>
<protein>
    <submittedName>
        <fullName evidence="2">Uncharacterized protein</fullName>
    </submittedName>
</protein>
<organism evidence="2 3">
    <name type="scientific">Thelephora terrestris</name>
    <dbReference type="NCBI Taxonomy" id="56493"/>
    <lineage>
        <taxon>Eukaryota</taxon>
        <taxon>Fungi</taxon>
        <taxon>Dikarya</taxon>
        <taxon>Basidiomycota</taxon>
        <taxon>Agaricomycotina</taxon>
        <taxon>Agaricomycetes</taxon>
        <taxon>Thelephorales</taxon>
        <taxon>Thelephoraceae</taxon>
        <taxon>Thelephora</taxon>
    </lineage>
</organism>
<dbReference type="AlphaFoldDB" id="A0A9P6L8S8"/>
<feature type="compositionally biased region" description="Polar residues" evidence="1">
    <location>
        <begin position="25"/>
        <end position="36"/>
    </location>
</feature>
<feature type="compositionally biased region" description="Basic and acidic residues" evidence="1">
    <location>
        <begin position="93"/>
        <end position="103"/>
    </location>
</feature>
<dbReference type="EMBL" id="WIUZ02000004">
    <property type="protein sequence ID" value="KAF9787743.1"/>
    <property type="molecule type" value="Genomic_DNA"/>
</dbReference>
<feature type="compositionally biased region" description="Low complexity" evidence="1">
    <location>
        <begin position="149"/>
        <end position="164"/>
    </location>
</feature>
<evidence type="ECO:0000256" key="1">
    <source>
        <dbReference type="SAM" id="MobiDB-lite"/>
    </source>
</evidence>